<organism evidence="11 12">
    <name type="scientific">Heterostelium pallidum (strain ATCC 26659 / Pp 5 / PN500)</name>
    <name type="common">Cellular slime mold</name>
    <name type="synonym">Polysphondylium pallidum</name>
    <dbReference type="NCBI Taxonomy" id="670386"/>
    <lineage>
        <taxon>Eukaryota</taxon>
        <taxon>Amoebozoa</taxon>
        <taxon>Evosea</taxon>
        <taxon>Eumycetozoa</taxon>
        <taxon>Dictyostelia</taxon>
        <taxon>Acytosteliales</taxon>
        <taxon>Acytosteliaceae</taxon>
        <taxon>Heterostelium</taxon>
    </lineage>
</organism>
<comment type="subcellular location">
    <subcellularLocation>
        <location evidence="1">Membrane</location>
        <topology evidence="1">Multi-pass membrane protein</topology>
    </subcellularLocation>
</comment>
<evidence type="ECO:0000313" key="12">
    <source>
        <dbReference type="Proteomes" id="UP000001396"/>
    </source>
</evidence>
<dbReference type="GO" id="GO:0007166">
    <property type="term" value="P:cell surface receptor signaling pathway"/>
    <property type="evidence" value="ECO:0007669"/>
    <property type="project" value="InterPro"/>
</dbReference>
<evidence type="ECO:0000256" key="4">
    <source>
        <dbReference type="ARBA" id="ARBA00022989"/>
    </source>
</evidence>
<evidence type="ECO:0000259" key="10">
    <source>
        <dbReference type="PROSITE" id="PS50261"/>
    </source>
</evidence>
<feature type="transmembrane region" description="Helical" evidence="9">
    <location>
        <begin position="6"/>
        <end position="29"/>
    </location>
</feature>
<gene>
    <name evidence="11" type="primary">crlF</name>
    <name evidence="11" type="ORF">PPL_05381</name>
</gene>
<dbReference type="PANTHER" id="PTHR23112:SF9">
    <property type="entry name" value="CYCLIC AMP RECEPTOR-LIKE PROTEIN F"/>
    <property type="match status" value="1"/>
</dbReference>
<dbReference type="GO" id="GO:0004930">
    <property type="term" value="F:G protein-coupled receptor activity"/>
    <property type="evidence" value="ECO:0007669"/>
    <property type="project" value="UniProtKB-KW"/>
</dbReference>
<reference evidence="11 12" key="1">
    <citation type="journal article" date="2011" name="Genome Res.">
        <title>Phylogeny-wide analysis of social amoeba genomes highlights ancient origins for complex intercellular communication.</title>
        <authorList>
            <person name="Heidel A.J."/>
            <person name="Lawal H.M."/>
            <person name="Felder M."/>
            <person name="Schilde C."/>
            <person name="Helps N.R."/>
            <person name="Tunggal B."/>
            <person name="Rivero F."/>
            <person name="John U."/>
            <person name="Schleicher M."/>
            <person name="Eichinger L."/>
            <person name="Platzer M."/>
            <person name="Noegel A.A."/>
            <person name="Schaap P."/>
            <person name="Gloeckner G."/>
        </authorList>
    </citation>
    <scope>NUCLEOTIDE SEQUENCE [LARGE SCALE GENOMIC DNA]</scope>
    <source>
        <strain evidence="12">ATCC 26659 / Pp 5 / PN500</strain>
    </source>
</reference>
<evidence type="ECO:0000256" key="2">
    <source>
        <dbReference type="ARBA" id="ARBA00008360"/>
    </source>
</evidence>
<dbReference type="GO" id="GO:0005886">
    <property type="term" value="C:plasma membrane"/>
    <property type="evidence" value="ECO:0007669"/>
    <property type="project" value="TreeGrafter"/>
</dbReference>
<feature type="transmembrane region" description="Helical" evidence="9">
    <location>
        <begin position="41"/>
        <end position="64"/>
    </location>
</feature>
<comment type="caution">
    <text evidence="11">The sequence shown here is derived from an EMBL/GenBank/DDBJ whole genome shotgun (WGS) entry which is preliminary data.</text>
</comment>
<dbReference type="GO" id="GO:0007189">
    <property type="term" value="P:adenylate cyclase-activating G protein-coupled receptor signaling pathway"/>
    <property type="evidence" value="ECO:0007669"/>
    <property type="project" value="TreeGrafter"/>
</dbReference>
<protein>
    <submittedName>
        <fullName evidence="11">G-protein-coupled receptor family protein</fullName>
    </submittedName>
</protein>
<evidence type="ECO:0000256" key="6">
    <source>
        <dbReference type="ARBA" id="ARBA00023136"/>
    </source>
</evidence>
<accession>D3BA09</accession>
<sequence>MNDIILIYLICAPISIIGSLFIIITWGLFAKVGQHSGSNFIFFQSIADLIFTFKYILTIILYYAGVEQFDDSVVDTKSSSAVCFFLGMWGQYFGQATVMWSFMMTVKVFLSFFYANIDNSNSIKWYHIFVWSFCGINAIIIAAFKQYGPSSNGFHCDFNVDSLEDAEK</sequence>
<keyword evidence="4 9" id="KW-1133">Transmembrane helix</keyword>
<evidence type="ECO:0000256" key="9">
    <source>
        <dbReference type="SAM" id="Phobius"/>
    </source>
</evidence>
<dbReference type="Proteomes" id="UP000001396">
    <property type="component" value="Unassembled WGS sequence"/>
</dbReference>
<feature type="domain" description="G-protein coupled receptors family 2 profile 2" evidence="10">
    <location>
        <begin position="4"/>
        <end position="168"/>
    </location>
</feature>
<dbReference type="InterPro" id="IPR017981">
    <property type="entry name" value="GPCR_2-like_7TM"/>
</dbReference>
<dbReference type="RefSeq" id="XP_020433514.1">
    <property type="nucleotide sequence ID" value="XM_020576265.1"/>
</dbReference>
<keyword evidence="6 9" id="KW-0472">Membrane</keyword>
<dbReference type="EMBL" id="ADBJ01000025">
    <property type="protein sequence ID" value="EFA81396.1"/>
    <property type="molecule type" value="Genomic_DNA"/>
</dbReference>
<dbReference type="Gene3D" id="1.20.1070.10">
    <property type="entry name" value="Rhodopsin 7-helix transmembrane proteins"/>
    <property type="match status" value="1"/>
</dbReference>
<evidence type="ECO:0000256" key="7">
    <source>
        <dbReference type="ARBA" id="ARBA00023170"/>
    </source>
</evidence>
<proteinExistence type="inferred from homology"/>
<evidence type="ECO:0000256" key="1">
    <source>
        <dbReference type="ARBA" id="ARBA00004141"/>
    </source>
</evidence>
<dbReference type="PANTHER" id="PTHR23112">
    <property type="entry name" value="G PROTEIN-COUPLED RECEPTOR 157-RELATED"/>
    <property type="match status" value="1"/>
</dbReference>
<evidence type="ECO:0000256" key="5">
    <source>
        <dbReference type="ARBA" id="ARBA00023040"/>
    </source>
</evidence>
<feature type="transmembrane region" description="Helical" evidence="9">
    <location>
        <begin position="125"/>
        <end position="144"/>
    </location>
</feature>
<feature type="transmembrane region" description="Helical" evidence="9">
    <location>
        <begin position="92"/>
        <end position="113"/>
    </location>
</feature>
<keyword evidence="12" id="KW-1185">Reference proteome</keyword>
<evidence type="ECO:0000256" key="3">
    <source>
        <dbReference type="ARBA" id="ARBA00022692"/>
    </source>
</evidence>
<keyword evidence="7 11" id="KW-0675">Receptor</keyword>
<keyword evidence="5" id="KW-0297">G-protein coupled receptor</keyword>
<dbReference type="FunCoup" id="D3BA09">
    <property type="interactions" value="36"/>
</dbReference>
<dbReference type="SUPFAM" id="SSF81321">
    <property type="entry name" value="Family A G protein-coupled receptor-like"/>
    <property type="match status" value="1"/>
</dbReference>
<comment type="similarity">
    <text evidence="2">Belongs to the G-protein coupled receptor 5 family.</text>
</comment>
<name>D3BA09_HETP5</name>
<keyword evidence="8" id="KW-0807">Transducer</keyword>
<dbReference type="GeneID" id="31360866"/>
<evidence type="ECO:0000256" key="8">
    <source>
        <dbReference type="ARBA" id="ARBA00023224"/>
    </source>
</evidence>
<dbReference type="PROSITE" id="PS50261">
    <property type="entry name" value="G_PROTEIN_RECEP_F2_4"/>
    <property type="match status" value="1"/>
</dbReference>
<keyword evidence="3 9" id="KW-0812">Transmembrane</keyword>
<evidence type="ECO:0000313" key="11">
    <source>
        <dbReference type="EMBL" id="EFA81396.1"/>
    </source>
</evidence>
<dbReference type="AlphaFoldDB" id="D3BA09"/>
<dbReference type="InParanoid" id="D3BA09"/>